<dbReference type="PANTHER" id="PTHR23407">
    <property type="entry name" value="ATPASE INHIBITOR/5-FORMYLTETRAHYDROFOLATE CYCLO-LIGASE"/>
    <property type="match status" value="1"/>
</dbReference>
<dbReference type="GO" id="GO:0030272">
    <property type="term" value="F:5-formyltetrahydrofolate cyclo-ligase activity"/>
    <property type="evidence" value="ECO:0007669"/>
    <property type="project" value="UniProtKB-EC"/>
</dbReference>
<keyword evidence="3 4" id="KW-0067">ATP-binding</keyword>
<dbReference type="PIRSF" id="PIRSF006806">
    <property type="entry name" value="FTHF_cligase"/>
    <property type="match status" value="1"/>
</dbReference>
<evidence type="ECO:0000313" key="5">
    <source>
        <dbReference type="EMBL" id="MED4400933.1"/>
    </source>
</evidence>
<dbReference type="EMBL" id="JARTFS010000005">
    <property type="protein sequence ID" value="MED4400933.1"/>
    <property type="molecule type" value="Genomic_DNA"/>
</dbReference>
<evidence type="ECO:0000256" key="4">
    <source>
        <dbReference type="RuleBase" id="RU361279"/>
    </source>
</evidence>
<reference evidence="5 6" key="1">
    <citation type="submission" date="2023-03" db="EMBL/GenBank/DDBJ databases">
        <title>Bacillus Genome Sequencing.</title>
        <authorList>
            <person name="Dunlap C."/>
        </authorList>
    </citation>
    <scope>NUCLEOTIDE SEQUENCE [LARGE SCALE GENOMIC DNA]</scope>
    <source>
        <strain evidence="5 6">NRS-1717</strain>
    </source>
</reference>
<evidence type="ECO:0000313" key="6">
    <source>
        <dbReference type="Proteomes" id="UP001342826"/>
    </source>
</evidence>
<comment type="caution">
    <text evidence="5">The sequence shown here is derived from an EMBL/GenBank/DDBJ whole genome shotgun (WGS) entry which is preliminary data.</text>
</comment>
<evidence type="ECO:0000256" key="2">
    <source>
        <dbReference type="ARBA" id="ARBA00022741"/>
    </source>
</evidence>
<dbReference type="Pfam" id="PF01812">
    <property type="entry name" value="5-FTHF_cyc-lig"/>
    <property type="match status" value="1"/>
</dbReference>
<dbReference type="SUPFAM" id="SSF100950">
    <property type="entry name" value="NagB/RpiA/CoA transferase-like"/>
    <property type="match status" value="1"/>
</dbReference>
<keyword evidence="6" id="KW-1185">Reference proteome</keyword>
<dbReference type="Gene3D" id="3.40.50.10420">
    <property type="entry name" value="NagB/RpiA/CoA transferase-like"/>
    <property type="match status" value="1"/>
</dbReference>
<keyword evidence="2 4" id="KW-0547">Nucleotide-binding</keyword>
<keyword evidence="5" id="KW-0436">Ligase</keyword>
<dbReference type="InterPro" id="IPR024185">
    <property type="entry name" value="FTHF_cligase-like_sf"/>
</dbReference>
<dbReference type="InterPro" id="IPR002698">
    <property type="entry name" value="FTHF_cligase"/>
</dbReference>
<keyword evidence="4" id="KW-0479">Metal-binding</keyword>
<proteinExistence type="inferred from homology"/>
<comment type="catalytic activity">
    <reaction evidence="4">
        <text>(6S)-5-formyl-5,6,7,8-tetrahydrofolate + ATP = (6R)-5,10-methenyltetrahydrofolate + ADP + phosphate</text>
        <dbReference type="Rhea" id="RHEA:10488"/>
        <dbReference type="ChEBI" id="CHEBI:30616"/>
        <dbReference type="ChEBI" id="CHEBI:43474"/>
        <dbReference type="ChEBI" id="CHEBI:57455"/>
        <dbReference type="ChEBI" id="CHEBI:57457"/>
        <dbReference type="ChEBI" id="CHEBI:456216"/>
        <dbReference type="EC" id="6.3.3.2"/>
    </reaction>
</comment>
<gene>
    <name evidence="5" type="ORF">P9271_06255</name>
</gene>
<sequence>MNKNNMREKMLKELSLLDNDIYIKYSNAIHYKIFALPAWKDAKTIGVTISKGREVDTKKLIERAWMENKRVVVPKCEPSSKQMHFREIHSYDDLETVYLNLQEPKLLVTNKADKREIDLMIVPGVLFDRHGYRIGYGGGFYDRYLEEYNGTILALAFSLQVYEEVPFEKHDIPVEMIITEKEVIHCRV</sequence>
<dbReference type="EC" id="6.3.3.2" evidence="4"/>
<protein>
    <recommendedName>
        <fullName evidence="4">5-formyltetrahydrofolate cyclo-ligase</fullName>
        <ecNumber evidence="4">6.3.3.2</ecNumber>
    </recommendedName>
</protein>
<dbReference type="InterPro" id="IPR037171">
    <property type="entry name" value="NagB/RpiA_transferase-like"/>
</dbReference>
<dbReference type="Proteomes" id="UP001342826">
    <property type="component" value="Unassembled WGS sequence"/>
</dbReference>
<name>A0ABU6NWA8_9BACI</name>
<dbReference type="NCBIfam" id="TIGR02727">
    <property type="entry name" value="MTHFS_bact"/>
    <property type="match status" value="1"/>
</dbReference>
<evidence type="ECO:0000256" key="3">
    <source>
        <dbReference type="ARBA" id="ARBA00022840"/>
    </source>
</evidence>
<dbReference type="PANTHER" id="PTHR23407:SF1">
    <property type="entry name" value="5-FORMYLTETRAHYDROFOLATE CYCLO-LIGASE"/>
    <property type="match status" value="1"/>
</dbReference>
<comment type="cofactor">
    <cofactor evidence="4">
        <name>Mg(2+)</name>
        <dbReference type="ChEBI" id="CHEBI:18420"/>
    </cofactor>
</comment>
<comment type="similarity">
    <text evidence="1 4">Belongs to the 5-formyltetrahydrofolate cyclo-ligase family.</text>
</comment>
<dbReference type="RefSeq" id="WP_328015007.1">
    <property type="nucleotide sequence ID" value="NZ_JARTFS010000005.1"/>
</dbReference>
<organism evidence="5 6">
    <name type="scientific">Metabacillus fastidiosus</name>
    <dbReference type="NCBI Taxonomy" id="1458"/>
    <lineage>
        <taxon>Bacteria</taxon>
        <taxon>Bacillati</taxon>
        <taxon>Bacillota</taxon>
        <taxon>Bacilli</taxon>
        <taxon>Bacillales</taxon>
        <taxon>Bacillaceae</taxon>
        <taxon>Metabacillus</taxon>
    </lineage>
</organism>
<accession>A0ABU6NWA8</accession>
<keyword evidence="4" id="KW-0460">Magnesium</keyword>
<evidence type="ECO:0000256" key="1">
    <source>
        <dbReference type="ARBA" id="ARBA00010638"/>
    </source>
</evidence>